<dbReference type="Pfam" id="PF09084">
    <property type="entry name" value="NMT1"/>
    <property type="match status" value="1"/>
</dbReference>
<keyword evidence="6" id="KW-0479">Metal-binding</keyword>
<keyword evidence="9" id="KW-0408">Iron</keyword>
<evidence type="ECO:0000256" key="5">
    <source>
        <dbReference type="ARBA" id="ARBA00022679"/>
    </source>
</evidence>
<feature type="chain" id="PRO_5012793744" description="Thiamine pyrimidine synthase" evidence="12">
    <location>
        <begin position="29"/>
        <end position="332"/>
    </location>
</feature>
<keyword evidence="8" id="KW-0784">Thiamine biosynthesis</keyword>
<comment type="pathway">
    <text evidence="2">Cofactor biosynthesis; thiamine diphosphate biosynthesis.</text>
</comment>
<dbReference type="Gene3D" id="3.40.190.10">
    <property type="entry name" value="Periplasmic binding protein-like II"/>
    <property type="match status" value="2"/>
</dbReference>
<comment type="subunit">
    <text evidence="4">Homodimer.</text>
</comment>
<feature type="signal peptide" evidence="12">
    <location>
        <begin position="1"/>
        <end position="28"/>
    </location>
</feature>
<dbReference type="InterPro" id="IPR027939">
    <property type="entry name" value="NMT1/THI5"/>
</dbReference>
<comment type="catalytic activity">
    <reaction evidence="11">
        <text>N(6)-(pyridoxal phosphate)-L-lysyl-[4-amino-5-hydroxymethyl-2-methylpyrimidine phosphate synthase] + L-histidyl-[4-amino-5-hydroxymethyl-2-methylpyrimidine phosphate synthase] + 2 Fe(3+) + 4 H2O = L-lysyl-[4-amino-5-hydroxymethyl-2-methylpyrimidine phosphate synthase] + (2S)-2-amino-5-hydroxy-4-oxopentanoyl-[4-amino-5-hydroxymethyl-2-methylpyrimidine phosphate synthase] + 4-amino-2-methyl-5-(phosphooxymethyl)pyrimidine + 3-oxopropanoate + 2 Fe(2+) + 2 H(+)</text>
        <dbReference type="Rhea" id="RHEA:65756"/>
        <dbReference type="Rhea" id="RHEA-COMP:16892"/>
        <dbReference type="Rhea" id="RHEA-COMP:16893"/>
        <dbReference type="Rhea" id="RHEA-COMP:16894"/>
        <dbReference type="Rhea" id="RHEA-COMP:16895"/>
        <dbReference type="ChEBI" id="CHEBI:15377"/>
        <dbReference type="ChEBI" id="CHEBI:15378"/>
        <dbReference type="ChEBI" id="CHEBI:29033"/>
        <dbReference type="ChEBI" id="CHEBI:29034"/>
        <dbReference type="ChEBI" id="CHEBI:29969"/>
        <dbReference type="ChEBI" id="CHEBI:29979"/>
        <dbReference type="ChEBI" id="CHEBI:33190"/>
        <dbReference type="ChEBI" id="CHEBI:58354"/>
        <dbReference type="ChEBI" id="CHEBI:143915"/>
        <dbReference type="ChEBI" id="CHEBI:157692"/>
    </reaction>
    <physiologicalReaction direction="left-to-right" evidence="11">
        <dbReference type="Rhea" id="RHEA:65757"/>
    </physiologicalReaction>
</comment>
<dbReference type="InterPro" id="IPR015168">
    <property type="entry name" value="SsuA/THI5"/>
</dbReference>
<evidence type="ECO:0000259" key="13">
    <source>
        <dbReference type="Pfam" id="PF09084"/>
    </source>
</evidence>
<dbReference type="Proteomes" id="UP000184387">
    <property type="component" value="Unassembled WGS sequence"/>
</dbReference>
<comment type="function">
    <text evidence="1">Responsible for the formation of the pyrimidine heterocycle in the thiamine biosynthesis pathway. Catalyzes the formation of hydroxymethylpyrimidine phosphate (HMP-P) from histidine and pyridoxal phosphate (PLP). The protein uses PLP and the active site histidine to form HMP-P, generating an inactive enzyme. The enzyme can only undergo a single turnover, which suggests it is a suicide enzyme.</text>
</comment>
<gene>
    <name evidence="14" type="ORF">SAMN02745194_03267</name>
</gene>
<evidence type="ECO:0000313" key="14">
    <source>
        <dbReference type="EMBL" id="SHJ74617.1"/>
    </source>
</evidence>
<dbReference type="AlphaFoldDB" id="A0A1M6LTP4"/>
<dbReference type="SUPFAM" id="SSF53850">
    <property type="entry name" value="Periplasmic binding protein-like II"/>
    <property type="match status" value="1"/>
</dbReference>
<accession>A0A1M6LTP4</accession>
<protein>
    <recommendedName>
        <fullName evidence="10">Thiamine pyrimidine synthase</fullName>
    </recommendedName>
</protein>
<evidence type="ECO:0000256" key="10">
    <source>
        <dbReference type="ARBA" id="ARBA00033171"/>
    </source>
</evidence>
<keyword evidence="7" id="KW-0663">Pyridoxal phosphate</keyword>
<evidence type="ECO:0000256" key="9">
    <source>
        <dbReference type="ARBA" id="ARBA00023004"/>
    </source>
</evidence>
<dbReference type="RefSeq" id="WP_073136602.1">
    <property type="nucleotide sequence ID" value="NZ_FQZF01000019.1"/>
</dbReference>
<feature type="domain" description="SsuA/THI5-like" evidence="13">
    <location>
        <begin position="44"/>
        <end position="257"/>
    </location>
</feature>
<evidence type="ECO:0000256" key="7">
    <source>
        <dbReference type="ARBA" id="ARBA00022898"/>
    </source>
</evidence>
<evidence type="ECO:0000256" key="6">
    <source>
        <dbReference type="ARBA" id="ARBA00022723"/>
    </source>
</evidence>
<dbReference type="GO" id="GO:0009228">
    <property type="term" value="P:thiamine biosynthetic process"/>
    <property type="evidence" value="ECO:0007669"/>
    <property type="project" value="UniProtKB-KW"/>
</dbReference>
<evidence type="ECO:0000256" key="3">
    <source>
        <dbReference type="ARBA" id="ARBA00009406"/>
    </source>
</evidence>
<organism evidence="14 15">
    <name type="scientific">Muricoccus roseus</name>
    <dbReference type="NCBI Taxonomy" id="198092"/>
    <lineage>
        <taxon>Bacteria</taxon>
        <taxon>Pseudomonadati</taxon>
        <taxon>Pseudomonadota</taxon>
        <taxon>Alphaproteobacteria</taxon>
        <taxon>Acetobacterales</taxon>
        <taxon>Roseomonadaceae</taxon>
        <taxon>Muricoccus</taxon>
    </lineage>
</organism>
<evidence type="ECO:0000256" key="1">
    <source>
        <dbReference type="ARBA" id="ARBA00003469"/>
    </source>
</evidence>
<evidence type="ECO:0000256" key="4">
    <source>
        <dbReference type="ARBA" id="ARBA00011738"/>
    </source>
</evidence>
<keyword evidence="15" id="KW-1185">Reference proteome</keyword>
<proteinExistence type="inferred from homology"/>
<evidence type="ECO:0000313" key="15">
    <source>
        <dbReference type="Proteomes" id="UP000184387"/>
    </source>
</evidence>
<evidence type="ECO:0000256" key="12">
    <source>
        <dbReference type="SAM" id="SignalP"/>
    </source>
</evidence>
<evidence type="ECO:0000256" key="11">
    <source>
        <dbReference type="ARBA" id="ARBA00048179"/>
    </source>
</evidence>
<dbReference type="EMBL" id="FQZF01000019">
    <property type="protein sequence ID" value="SHJ74617.1"/>
    <property type="molecule type" value="Genomic_DNA"/>
</dbReference>
<name>A0A1M6LTP4_9PROT</name>
<dbReference type="GO" id="GO:0046872">
    <property type="term" value="F:metal ion binding"/>
    <property type="evidence" value="ECO:0007669"/>
    <property type="project" value="UniProtKB-KW"/>
</dbReference>
<comment type="similarity">
    <text evidence="3">Belongs to the NMT1/THI5 family.</text>
</comment>
<dbReference type="STRING" id="198092.SAMN02745194_03267"/>
<dbReference type="PANTHER" id="PTHR31528">
    <property type="entry name" value="4-AMINO-5-HYDROXYMETHYL-2-METHYLPYRIMIDINE PHOSPHATE SYNTHASE THI11-RELATED"/>
    <property type="match status" value="1"/>
</dbReference>
<evidence type="ECO:0000256" key="2">
    <source>
        <dbReference type="ARBA" id="ARBA00004948"/>
    </source>
</evidence>
<sequence>MTTIPAFRRRSLLLGAAGSLALPSLVRAQGAERIRILLDWGWLPYHSAFFLAQEKGYFRDAGVEVEIEQGRGSNTTAIVVGQRSYDMGHLNITNAAAAIAKGVPLKSVAVYQHRTSASFVGIKGRVSLTGPDSLKGLKIGSTPGGSDGLSLSVFKRSNNIPDSALNVISLDASSKTAALLTGQVDVVSGDSHAYRAIVMGAGHEPEVLELARYGVPLLGFGFAANEQAVKDKPEGIRRVLTAMRRAFADAANDTEAACTLIRGKVQVAGNQAQCVNYTRGLQALSQSPTDAGWGRQTEAEWKALVDTLTAVGEIRQQRPVESYFTNDLLPRA</sequence>
<evidence type="ECO:0000256" key="8">
    <source>
        <dbReference type="ARBA" id="ARBA00022977"/>
    </source>
</evidence>
<dbReference type="GO" id="GO:0016740">
    <property type="term" value="F:transferase activity"/>
    <property type="evidence" value="ECO:0007669"/>
    <property type="project" value="UniProtKB-KW"/>
</dbReference>
<reference evidence="14 15" key="1">
    <citation type="submission" date="2016-11" db="EMBL/GenBank/DDBJ databases">
        <authorList>
            <person name="Jaros S."/>
            <person name="Januszkiewicz K."/>
            <person name="Wedrychowicz H."/>
        </authorList>
    </citation>
    <scope>NUCLEOTIDE SEQUENCE [LARGE SCALE GENOMIC DNA]</scope>
    <source>
        <strain evidence="14 15">DSM 14916</strain>
    </source>
</reference>
<keyword evidence="12" id="KW-0732">Signal</keyword>
<keyword evidence="5" id="KW-0808">Transferase</keyword>
<dbReference type="PANTHER" id="PTHR31528:SF1">
    <property type="entry name" value="4-AMINO-5-HYDROXYMETHYL-2-METHYLPYRIMIDINE PHOSPHATE SYNTHASE THI11-RELATED"/>
    <property type="match status" value="1"/>
</dbReference>